<dbReference type="EMBL" id="CP034463">
    <property type="protein sequence ID" value="AZP17737.1"/>
    <property type="molecule type" value="Genomic_DNA"/>
</dbReference>
<organism evidence="2 3">
    <name type="scientific">Streptomyces aquilus</name>
    <dbReference type="NCBI Taxonomy" id="2548456"/>
    <lineage>
        <taxon>Bacteria</taxon>
        <taxon>Bacillati</taxon>
        <taxon>Actinomycetota</taxon>
        <taxon>Actinomycetes</taxon>
        <taxon>Kitasatosporales</taxon>
        <taxon>Streptomycetaceae</taxon>
        <taxon>Streptomyces</taxon>
    </lineage>
</organism>
<feature type="region of interest" description="Disordered" evidence="1">
    <location>
        <begin position="275"/>
        <end position="294"/>
    </location>
</feature>
<dbReference type="RefSeq" id="WP_126271931.1">
    <property type="nucleotide sequence ID" value="NZ_CP034463.1"/>
</dbReference>
<evidence type="ECO:0000256" key="1">
    <source>
        <dbReference type="SAM" id="MobiDB-lite"/>
    </source>
</evidence>
<evidence type="ECO:0000313" key="2">
    <source>
        <dbReference type="EMBL" id="AZP17737.1"/>
    </source>
</evidence>
<proteinExistence type="predicted"/>
<keyword evidence="3" id="KW-1185">Reference proteome</keyword>
<dbReference type="PANTHER" id="PTHR42815:SF2">
    <property type="entry name" value="FAD-BINDING, PUTATIVE (AFU_ORTHOLOGUE AFUA_6G07600)-RELATED"/>
    <property type="match status" value="1"/>
</dbReference>
<reference evidence="2 3" key="1">
    <citation type="submission" date="2018-12" db="EMBL/GenBank/DDBJ databases">
        <authorList>
            <person name="Li K."/>
        </authorList>
    </citation>
    <scope>NUCLEOTIDE SEQUENCE [LARGE SCALE GENOMIC DNA]</scope>
    <source>
        <strain evidence="3">CR22</strain>
    </source>
</reference>
<dbReference type="PANTHER" id="PTHR42815">
    <property type="entry name" value="FAD-BINDING, PUTATIVE (AFU_ORTHOLOGUE AFUA_6G07600)-RELATED"/>
    <property type="match status" value="1"/>
</dbReference>
<sequence>MGTYHAGSRAVQDRVGVRERADHVGASIGEGIKPVAAAFLGLQPLLVVGAADPSTGEVWASALHGPPGFVRATGPRQMSVTGAVAASDPLAPALTGDGTLVGTIALDPRTRRRMRLNGRLRPTERGFVVTAEQVFANCPKYLQKRDSYEVVADRAGQEPRRGSELTPSQAEFITASDTFFLATGHPGGADASHRGGNPGFVHVASPLELSWRDYPGNSMFLSLGNLDTDPRAGLLFLDWTTGTTLQLTGEARTEFAGTERRVRFTVTQAVERPSALPLRWSAPEHSPANPDPAG</sequence>
<accession>A0A3Q9BYL9</accession>
<dbReference type="Proteomes" id="UP000280197">
    <property type="component" value="Chromosome"/>
</dbReference>
<dbReference type="Gene3D" id="2.30.110.10">
    <property type="entry name" value="Electron Transport, Fmn-binding Protein, Chain A"/>
    <property type="match status" value="1"/>
</dbReference>
<protein>
    <submittedName>
        <fullName evidence="2">Pyridoxamine 5'-phosphate oxidase family protein</fullName>
    </submittedName>
</protein>
<gene>
    <name evidence="2" type="ORF">EJC51_17480</name>
</gene>
<name>A0A3Q9BYL9_9ACTN</name>
<dbReference type="InterPro" id="IPR012349">
    <property type="entry name" value="Split_barrel_FMN-bd"/>
</dbReference>
<dbReference type="SUPFAM" id="SSF50475">
    <property type="entry name" value="FMN-binding split barrel"/>
    <property type="match status" value="1"/>
</dbReference>
<dbReference type="AlphaFoldDB" id="A0A3Q9BYL9"/>
<evidence type="ECO:0000313" key="3">
    <source>
        <dbReference type="Proteomes" id="UP000280197"/>
    </source>
</evidence>
<dbReference type="KEGG" id="saqu:EJC51_17480"/>